<proteinExistence type="predicted"/>
<reference evidence="1 2" key="1">
    <citation type="submission" date="2017-02" db="EMBL/GenBank/DDBJ databases">
        <title>Whole genome sequencing of Metallibacterium scheffleri DSM 24874 (T).</title>
        <authorList>
            <person name="Kumar S."/>
            <person name="Patil P."/>
            <person name="Patil P.B."/>
        </authorList>
    </citation>
    <scope>NUCLEOTIDE SEQUENCE [LARGE SCALE GENOMIC DNA]</scope>
    <source>
        <strain evidence="1 2">DSM 24874</strain>
    </source>
</reference>
<accession>A0A4S3KP23</accession>
<keyword evidence="2" id="KW-1185">Reference proteome</keyword>
<dbReference type="STRING" id="993689.GCA_002077135_01632"/>
<comment type="caution">
    <text evidence="1">The sequence shown here is derived from an EMBL/GenBank/DDBJ whole genome shotgun (WGS) entry which is preliminary data.</text>
</comment>
<dbReference type="Proteomes" id="UP000307749">
    <property type="component" value="Unassembled WGS sequence"/>
</dbReference>
<evidence type="ECO:0008006" key="3">
    <source>
        <dbReference type="Google" id="ProtNLM"/>
    </source>
</evidence>
<evidence type="ECO:0000313" key="1">
    <source>
        <dbReference type="EMBL" id="THD10735.1"/>
    </source>
</evidence>
<evidence type="ECO:0000313" key="2">
    <source>
        <dbReference type="Proteomes" id="UP000307749"/>
    </source>
</evidence>
<dbReference type="RefSeq" id="WP_081127000.1">
    <property type="nucleotide sequence ID" value="NZ_LDOS01000002.1"/>
</dbReference>
<dbReference type="OrthoDB" id="9816400at2"/>
<protein>
    <recommendedName>
        <fullName evidence="3">YD repeat-containing protein</fullName>
    </recommendedName>
</protein>
<dbReference type="Gene3D" id="2.180.10.10">
    <property type="entry name" value="RHS repeat-associated core"/>
    <property type="match status" value="1"/>
</dbReference>
<organism evidence="1 2">
    <name type="scientific">Metallibacterium scheffleri</name>
    <dbReference type="NCBI Taxonomy" id="993689"/>
    <lineage>
        <taxon>Bacteria</taxon>
        <taxon>Pseudomonadati</taxon>
        <taxon>Pseudomonadota</taxon>
        <taxon>Gammaproteobacteria</taxon>
        <taxon>Lysobacterales</taxon>
        <taxon>Rhodanobacteraceae</taxon>
        <taxon>Metallibacterium</taxon>
    </lineage>
</organism>
<dbReference type="EMBL" id="MWQO01000022">
    <property type="protein sequence ID" value="THD10735.1"/>
    <property type="molecule type" value="Genomic_DNA"/>
</dbReference>
<name>A0A4S3KP23_9GAMM</name>
<gene>
    <name evidence="1" type="ORF">B1806_06835</name>
</gene>
<dbReference type="AlphaFoldDB" id="A0A4S3KP23"/>
<sequence>MFTYDADNRVVIANGQLVNGSIVLGNPAGAAPSYENSYDAAGNVVSVETIGGNSGTDLMAQRFSYDLRGERTGTWYQVDLTAGQTDNGIESTQQYDAAGHLLATAQYFMNGTTEKYYDSGEAIWITVNVGGWLMSAQDTAYSADGQVTAQASYARPTGGTPWYQLAEQKILNGTLTVADEETVPSPLPAPGSANFGQLSLASATTNQSYDAEGNLTGYSYTVPNQFTATYTPPTGPFAHGHTPTLSRQACAISFPAPQPQTVAAKASTNTPGGPK</sequence>